<dbReference type="GO" id="GO:0000981">
    <property type="term" value="F:DNA-binding transcription factor activity, RNA polymerase II-specific"/>
    <property type="evidence" value="ECO:0007669"/>
    <property type="project" value="InterPro"/>
</dbReference>
<keyword evidence="6" id="KW-0175">Coiled coil</keyword>
<name>A0AAV6I8J7_9ERIC</name>
<dbReference type="PANTHER" id="PTHR46732:SF5">
    <property type="entry name" value="ATP-DEPENDENT PROTEASE LA (LON) DOMAIN PROTEIN"/>
    <property type="match status" value="1"/>
</dbReference>
<evidence type="ECO:0000256" key="3">
    <source>
        <dbReference type="ARBA" id="ARBA00023125"/>
    </source>
</evidence>
<dbReference type="GO" id="GO:0000987">
    <property type="term" value="F:cis-regulatory region sequence-specific DNA binding"/>
    <property type="evidence" value="ECO:0007669"/>
    <property type="project" value="InterPro"/>
</dbReference>
<evidence type="ECO:0000256" key="6">
    <source>
        <dbReference type="SAM" id="Coils"/>
    </source>
</evidence>
<dbReference type="SUPFAM" id="SSF88697">
    <property type="entry name" value="PUA domain-like"/>
    <property type="match status" value="1"/>
</dbReference>
<dbReference type="InterPro" id="IPR033897">
    <property type="entry name" value="SRF-like_MADS-box"/>
</dbReference>
<protein>
    <submittedName>
        <fullName evidence="9">Uncharacterized protein</fullName>
    </submittedName>
</protein>
<evidence type="ECO:0000256" key="5">
    <source>
        <dbReference type="ARBA" id="ARBA00023242"/>
    </source>
</evidence>
<keyword evidence="5" id="KW-0539">Nucleus</keyword>
<sequence>MTCRTTTTTTTALNLIATPSKPAFSVALAGKFPHDCPIKSRRLSRVRFRSPTSLNHPNKRHRFVPKARYSSSSEAVELPLLPFPMDQVLVPSETKTLHLYEARYLALLDESLFGTNKHFVHFVLDPIGINDTAEASFAARYGCLVLIEKVERLDVGALVSIRGVGRVKIVKIVQGAIGVLYDTLSSKMVWSCHKASRLVKFEFIANESVRRQTFRKRRAGLMKKVSELRTLCGVDACAVIYGTPDAQPDVCPSPPETYHVLESDSLQANPYLRGTVIPMQDVVPDSLSKVSFQVVELKEALHCLNGLEIKLKAPKEALMQTQIANAVEWAEKEFSVDSYGAFFPSSIERLSFAGLQPVSGKSSTGLFQNGLPERKYLLNLLRKEGTPTELRQLQREKLRAMEVKDTLERLNQSLEFVRNNISMVAAKLAIQSLGSQ</sequence>
<dbReference type="EMBL" id="JACTNZ010000011">
    <property type="protein sequence ID" value="KAG5524841.1"/>
    <property type="molecule type" value="Genomic_DNA"/>
</dbReference>
<gene>
    <name evidence="9" type="ORF">RHGRI_031494</name>
</gene>
<dbReference type="InterPro" id="IPR015947">
    <property type="entry name" value="PUA-like_sf"/>
</dbReference>
<dbReference type="PROSITE" id="PS51787">
    <property type="entry name" value="LON_N"/>
    <property type="match status" value="1"/>
</dbReference>
<dbReference type="Proteomes" id="UP000823749">
    <property type="component" value="Chromosome 11"/>
</dbReference>
<dbReference type="GO" id="GO:0046983">
    <property type="term" value="F:protein dimerization activity"/>
    <property type="evidence" value="ECO:0007669"/>
    <property type="project" value="InterPro"/>
</dbReference>
<reference evidence="9" key="1">
    <citation type="submission" date="2020-08" db="EMBL/GenBank/DDBJ databases">
        <title>Plant Genome Project.</title>
        <authorList>
            <person name="Zhang R.-G."/>
        </authorList>
    </citation>
    <scope>NUCLEOTIDE SEQUENCE</scope>
    <source>
        <strain evidence="9">WSP0</strain>
        <tissue evidence="9">Leaf</tissue>
    </source>
</reference>
<dbReference type="InterPro" id="IPR003111">
    <property type="entry name" value="Lon_prtase_N"/>
</dbReference>
<dbReference type="PROSITE" id="PS50066">
    <property type="entry name" value="MADS_BOX_2"/>
    <property type="match status" value="1"/>
</dbReference>
<keyword evidence="3" id="KW-0238">DNA-binding</keyword>
<feature type="domain" description="MADS-box" evidence="7">
    <location>
        <begin position="194"/>
        <end position="243"/>
    </location>
</feature>
<evidence type="ECO:0000259" key="8">
    <source>
        <dbReference type="PROSITE" id="PS51787"/>
    </source>
</evidence>
<dbReference type="InterPro" id="IPR036879">
    <property type="entry name" value="TF_MADSbox_sf"/>
</dbReference>
<dbReference type="SMART" id="SM00432">
    <property type="entry name" value="MADS"/>
    <property type="match status" value="1"/>
</dbReference>
<dbReference type="InterPro" id="IPR046336">
    <property type="entry name" value="Lon_prtase_N_sf"/>
</dbReference>
<evidence type="ECO:0000259" key="7">
    <source>
        <dbReference type="PROSITE" id="PS50066"/>
    </source>
</evidence>
<dbReference type="CDD" id="cd00266">
    <property type="entry name" value="MADS_SRF_like"/>
    <property type="match status" value="1"/>
</dbReference>
<evidence type="ECO:0000256" key="4">
    <source>
        <dbReference type="ARBA" id="ARBA00023163"/>
    </source>
</evidence>
<comment type="caution">
    <text evidence="9">The sequence shown here is derived from an EMBL/GenBank/DDBJ whole genome shotgun (WGS) entry which is preliminary data.</text>
</comment>
<keyword evidence="2" id="KW-0805">Transcription regulation</keyword>
<keyword evidence="10" id="KW-1185">Reference proteome</keyword>
<feature type="coiled-coil region" evidence="6">
    <location>
        <begin position="390"/>
        <end position="427"/>
    </location>
</feature>
<evidence type="ECO:0000256" key="1">
    <source>
        <dbReference type="ARBA" id="ARBA00004123"/>
    </source>
</evidence>
<dbReference type="Gene3D" id="3.40.1810.10">
    <property type="entry name" value="Transcription factor, MADS-box"/>
    <property type="match status" value="1"/>
</dbReference>
<dbReference type="SUPFAM" id="SSF55455">
    <property type="entry name" value="SRF-like"/>
    <property type="match status" value="1"/>
</dbReference>
<proteinExistence type="predicted"/>
<feature type="domain" description="Lon N-terminal" evidence="8">
    <location>
        <begin position="78"/>
        <end position="421"/>
    </location>
</feature>
<dbReference type="PANTHER" id="PTHR46732">
    <property type="entry name" value="ATP-DEPENDENT PROTEASE LA (LON) DOMAIN PROTEIN"/>
    <property type="match status" value="1"/>
</dbReference>
<dbReference type="InterPro" id="IPR002100">
    <property type="entry name" value="TF_MADSbox"/>
</dbReference>
<evidence type="ECO:0000313" key="10">
    <source>
        <dbReference type="Proteomes" id="UP000823749"/>
    </source>
</evidence>
<organism evidence="9 10">
    <name type="scientific">Rhododendron griersonianum</name>
    <dbReference type="NCBI Taxonomy" id="479676"/>
    <lineage>
        <taxon>Eukaryota</taxon>
        <taxon>Viridiplantae</taxon>
        <taxon>Streptophyta</taxon>
        <taxon>Embryophyta</taxon>
        <taxon>Tracheophyta</taxon>
        <taxon>Spermatophyta</taxon>
        <taxon>Magnoliopsida</taxon>
        <taxon>eudicotyledons</taxon>
        <taxon>Gunneridae</taxon>
        <taxon>Pentapetalae</taxon>
        <taxon>asterids</taxon>
        <taxon>Ericales</taxon>
        <taxon>Ericaceae</taxon>
        <taxon>Ericoideae</taxon>
        <taxon>Rhodoreae</taxon>
        <taxon>Rhododendron</taxon>
    </lineage>
</organism>
<accession>A0AAV6I8J7</accession>
<evidence type="ECO:0000313" key="9">
    <source>
        <dbReference type="EMBL" id="KAG5524841.1"/>
    </source>
</evidence>
<dbReference type="GO" id="GO:0045944">
    <property type="term" value="P:positive regulation of transcription by RNA polymerase II"/>
    <property type="evidence" value="ECO:0007669"/>
    <property type="project" value="InterPro"/>
</dbReference>
<dbReference type="Pfam" id="PF00319">
    <property type="entry name" value="SRF-TF"/>
    <property type="match status" value="1"/>
</dbReference>
<keyword evidence="4" id="KW-0804">Transcription</keyword>
<dbReference type="AlphaFoldDB" id="A0AAV6I8J7"/>
<comment type="subcellular location">
    <subcellularLocation>
        <location evidence="1">Nucleus</location>
    </subcellularLocation>
</comment>
<dbReference type="Gene3D" id="2.30.130.40">
    <property type="entry name" value="LON domain-like"/>
    <property type="match status" value="1"/>
</dbReference>
<evidence type="ECO:0000256" key="2">
    <source>
        <dbReference type="ARBA" id="ARBA00023015"/>
    </source>
</evidence>
<dbReference type="GO" id="GO:0005634">
    <property type="term" value="C:nucleus"/>
    <property type="evidence" value="ECO:0007669"/>
    <property type="project" value="UniProtKB-SubCell"/>
</dbReference>